<dbReference type="InterPro" id="IPR036691">
    <property type="entry name" value="Endo/exonu/phosph_ase_sf"/>
</dbReference>
<dbReference type="Pfam" id="PF14529">
    <property type="entry name" value="Exo_endo_phos_2"/>
    <property type="match status" value="1"/>
</dbReference>
<feature type="domain" description="Reverse transcriptase" evidence="2">
    <location>
        <begin position="445"/>
        <end position="698"/>
    </location>
</feature>
<gene>
    <name evidence="3" type="ORF">FOL46_005144</name>
</gene>
<feature type="chain" id="PRO_5029685320" description="Reverse transcriptase domain-containing protein" evidence="1">
    <location>
        <begin position="35"/>
        <end position="860"/>
    </location>
</feature>
<dbReference type="InterPro" id="IPR043502">
    <property type="entry name" value="DNA/RNA_pol_sf"/>
</dbReference>
<sequence>MTCIYQLNCGKRTFSVSSILGILSALAILPSCLALQECPADLGELTKKYLWFRADRGNAAVLVRQDIKSISLTCEKDLVAVSLRECIVISMYMHPTDMAQRTHIKELLGNSAPSWHVPSVLCADVNAWNALWGSRMSSFNTKNQAWTRGSKLLMLLEDLDFQVINDPESPPTFIGGRGCSWIDITAVRKWNKPTKWEFSPEGSGSDHRLIITTLKLPIDTTQRLALRLTDVERVRNRVRNFVATNSTPTAVSLATELSRAVRESTPTLSCRLKPGWWTTRLEGLKQRLKRLQRRVHRRFLRGALRGDLEQELKDLRTAYRAELSDAKSRARKRFFEGQADYCKLVRPPRVSSVPSSLEGCPESENTAAFILRRLFPRFDSGHRLLWRIRHLLGPNRVVPPVTVRELEQVVSRFRDGSPGEDHINNDILKQTLSDLKDVWARTFTTLLNERVHPEEFKRGRGLLLLKPHRDLAKVSSWRPVVLQSCVSKMLEGVVSDRIYHEIASSLHCPGIFGFVRSKSSDQAVHRICSHYRSGMQRGHVVAVCLDVRNAFNCLRHDYIIKSLVLLNTSEYLVSFIRSYLHNQSVTVELGIHDSSITLQVGVPQGSRLGPLLFTASTISLVRELRKISGVDVVITAYADDLTIVLSGPSRKHIRGLWARVKKCLNRWCDASGLTIDMDKSSCLSPRKPPQLSLKGKVLERRKVVRVLGVHLDQRMNFRFHVKNDLRGCHPAAREVTSDGDRKGWAQHTFSAARKFSKYETSPALMALVTGQLPTPHLRHLQRLRATPTCPCGAPDGSTIHLAQECPLLDSARKEAGVSSQLLLKMRKMVLILPRRFRATLSTSNTSMKGVDRTKTEGIPR</sequence>
<dbReference type="SUPFAM" id="SSF56672">
    <property type="entry name" value="DNA/RNA polymerases"/>
    <property type="match status" value="1"/>
</dbReference>
<dbReference type="PROSITE" id="PS50878">
    <property type="entry name" value="RT_POL"/>
    <property type="match status" value="1"/>
</dbReference>
<comment type="caution">
    <text evidence="3">The sequence shown here is derived from an EMBL/GenBank/DDBJ whole genome shotgun (WGS) entry which is preliminary data.</text>
</comment>
<evidence type="ECO:0000259" key="2">
    <source>
        <dbReference type="PROSITE" id="PS50878"/>
    </source>
</evidence>
<feature type="signal peptide" evidence="1">
    <location>
        <begin position="1"/>
        <end position="34"/>
    </location>
</feature>
<dbReference type="Proteomes" id="UP000572268">
    <property type="component" value="Unassembled WGS sequence"/>
</dbReference>
<dbReference type="CDD" id="cd01650">
    <property type="entry name" value="RT_nLTR_like"/>
    <property type="match status" value="1"/>
</dbReference>
<dbReference type="AlphaFoldDB" id="A0A7J6MS16"/>
<dbReference type="EMBL" id="JABANN010000031">
    <property type="protein sequence ID" value="KAF4674363.1"/>
    <property type="molecule type" value="Genomic_DNA"/>
</dbReference>
<dbReference type="Pfam" id="PF00078">
    <property type="entry name" value="RVT_1"/>
    <property type="match status" value="1"/>
</dbReference>
<dbReference type="Gene3D" id="3.60.10.10">
    <property type="entry name" value="Endonuclease/exonuclease/phosphatase"/>
    <property type="match status" value="1"/>
</dbReference>
<dbReference type="GO" id="GO:0003824">
    <property type="term" value="F:catalytic activity"/>
    <property type="evidence" value="ECO:0007669"/>
    <property type="project" value="InterPro"/>
</dbReference>
<reference evidence="3 4" key="1">
    <citation type="submission" date="2020-04" db="EMBL/GenBank/DDBJ databases">
        <title>Perkinsus olseni comparative genomics.</title>
        <authorList>
            <person name="Bogema D.R."/>
        </authorList>
    </citation>
    <scope>NUCLEOTIDE SEQUENCE [LARGE SCALE GENOMIC DNA]</scope>
    <source>
        <strain evidence="3">ATCC PRA-31</strain>
    </source>
</reference>
<name>A0A7J6MS16_PEROL</name>
<proteinExistence type="predicted"/>
<protein>
    <recommendedName>
        <fullName evidence="2">Reverse transcriptase domain-containing protein</fullName>
    </recommendedName>
</protein>
<dbReference type="PANTHER" id="PTHR19446">
    <property type="entry name" value="REVERSE TRANSCRIPTASES"/>
    <property type="match status" value="1"/>
</dbReference>
<dbReference type="InterPro" id="IPR005135">
    <property type="entry name" value="Endo/exonuclease/phosphatase"/>
</dbReference>
<accession>A0A7J6MS16</accession>
<dbReference type="SUPFAM" id="SSF56219">
    <property type="entry name" value="DNase I-like"/>
    <property type="match status" value="1"/>
</dbReference>
<keyword evidence="1" id="KW-0732">Signal</keyword>
<dbReference type="InterPro" id="IPR000477">
    <property type="entry name" value="RT_dom"/>
</dbReference>
<organism evidence="3 4">
    <name type="scientific">Perkinsus olseni</name>
    <name type="common">Perkinsus atlanticus</name>
    <dbReference type="NCBI Taxonomy" id="32597"/>
    <lineage>
        <taxon>Eukaryota</taxon>
        <taxon>Sar</taxon>
        <taxon>Alveolata</taxon>
        <taxon>Perkinsozoa</taxon>
        <taxon>Perkinsea</taxon>
        <taxon>Perkinsida</taxon>
        <taxon>Perkinsidae</taxon>
        <taxon>Perkinsus</taxon>
    </lineage>
</organism>
<evidence type="ECO:0000256" key="1">
    <source>
        <dbReference type="SAM" id="SignalP"/>
    </source>
</evidence>
<evidence type="ECO:0000313" key="4">
    <source>
        <dbReference type="Proteomes" id="UP000572268"/>
    </source>
</evidence>
<evidence type="ECO:0000313" key="3">
    <source>
        <dbReference type="EMBL" id="KAF4674363.1"/>
    </source>
</evidence>